<evidence type="ECO:0000313" key="2">
    <source>
        <dbReference type="EMBL" id="GAC12700.1"/>
    </source>
</evidence>
<keyword evidence="1" id="KW-0732">Signal</keyword>
<dbReference type="STRING" id="1127673.GLIP_0045"/>
<keyword evidence="3" id="KW-1185">Reference proteome</keyword>
<protein>
    <recommendedName>
        <fullName evidence="4">DUF2780 domain-containing protein</fullName>
    </recommendedName>
</protein>
<comment type="caution">
    <text evidence="2">The sequence shown here is derived from an EMBL/GenBank/DDBJ whole genome shotgun (WGS) entry which is preliminary data.</text>
</comment>
<dbReference type="Proteomes" id="UP000006334">
    <property type="component" value="Unassembled WGS sequence"/>
</dbReference>
<organism evidence="2 3">
    <name type="scientific">Aliiglaciecola lipolytica E3</name>
    <dbReference type="NCBI Taxonomy" id="1127673"/>
    <lineage>
        <taxon>Bacteria</taxon>
        <taxon>Pseudomonadati</taxon>
        <taxon>Pseudomonadota</taxon>
        <taxon>Gammaproteobacteria</taxon>
        <taxon>Alteromonadales</taxon>
        <taxon>Alteromonadaceae</taxon>
        <taxon>Aliiglaciecola</taxon>
    </lineage>
</organism>
<gene>
    <name evidence="2" type="ORF">GLIP_0045</name>
</gene>
<dbReference type="RefSeq" id="WP_008842520.1">
    <property type="nucleotide sequence ID" value="NZ_BAEN01000002.1"/>
</dbReference>
<sequence length="178" mass="19329">MKNITILLTVATLTFSAQSHAEGWFDSLKSMLGFSQEAEDETPNTADMVGSIIENLNVDSSQAEGGLGSLFNYVKGNLTADKFNQLSEAMPGINELINEAPDVSNLKSTDGLGSLLDKAAEYSESVKAINDVKKQFEALGLKPEMIMAYIEQAKAYLDTEEGKQTKELLTQGLQDLIK</sequence>
<evidence type="ECO:0000256" key="1">
    <source>
        <dbReference type="SAM" id="SignalP"/>
    </source>
</evidence>
<reference evidence="2 3" key="1">
    <citation type="journal article" date="2017" name="Antonie Van Leeuwenhoek">
        <title>Rhizobium rhizosphaerae sp. nov., a novel species isolated from rice rhizosphere.</title>
        <authorList>
            <person name="Zhao J.J."/>
            <person name="Zhang J."/>
            <person name="Zhang R.J."/>
            <person name="Zhang C.W."/>
            <person name="Yin H.Q."/>
            <person name="Zhang X.X."/>
        </authorList>
    </citation>
    <scope>NUCLEOTIDE SEQUENCE [LARGE SCALE GENOMIC DNA]</scope>
    <source>
        <strain evidence="2 3">E3</strain>
    </source>
</reference>
<dbReference type="AlphaFoldDB" id="K6YMX6"/>
<feature type="chain" id="PRO_5003900190" description="DUF2780 domain-containing protein" evidence="1">
    <location>
        <begin position="22"/>
        <end position="178"/>
    </location>
</feature>
<accession>K6YMX6</accession>
<name>K6YMX6_9ALTE</name>
<proteinExistence type="predicted"/>
<dbReference type="OrthoDB" id="6334940at2"/>
<evidence type="ECO:0000313" key="3">
    <source>
        <dbReference type="Proteomes" id="UP000006334"/>
    </source>
</evidence>
<dbReference type="eggNOG" id="ENOG502ZR32">
    <property type="taxonomic scope" value="Bacteria"/>
</dbReference>
<evidence type="ECO:0008006" key="4">
    <source>
        <dbReference type="Google" id="ProtNLM"/>
    </source>
</evidence>
<dbReference type="EMBL" id="BAEN01000002">
    <property type="protein sequence ID" value="GAC12700.1"/>
    <property type="molecule type" value="Genomic_DNA"/>
</dbReference>
<dbReference type="InterPro" id="IPR021302">
    <property type="entry name" value="DUF2780_VcgC/VcgE"/>
</dbReference>
<dbReference type="Pfam" id="PF11075">
    <property type="entry name" value="DUF2780"/>
    <property type="match status" value="1"/>
</dbReference>
<feature type="signal peptide" evidence="1">
    <location>
        <begin position="1"/>
        <end position="21"/>
    </location>
</feature>